<dbReference type="GO" id="GO:0009617">
    <property type="term" value="P:response to bacterium"/>
    <property type="evidence" value="ECO:0007669"/>
    <property type="project" value="TreeGrafter"/>
</dbReference>
<dbReference type="GO" id="GO:0002376">
    <property type="term" value="P:immune system process"/>
    <property type="evidence" value="ECO:0007669"/>
    <property type="project" value="UniProtKB-KW"/>
</dbReference>
<dbReference type="GO" id="GO:0005886">
    <property type="term" value="C:plasma membrane"/>
    <property type="evidence" value="ECO:0007669"/>
    <property type="project" value="UniProtKB-SubCell"/>
</dbReference>
<dbReference type="PROSITE" id="PS50835">
    <property type="entry name" value="IG_LIKE"/>
    <property type="match status" value="1"/>
</dbReference>
<evidence type="ECO:0000256" key="2">
    <source>
        <dbReference type="ARBA" id="ARBA00022475"/>
    </source>
</evidence>
<keyword evidence="6" id="KW-1015">Disulfide bond</keyword>
<dbReference type="InterPro" id="IPR003599">
    <property type="entry name" value="Ig_sub"/>
</dbReference>
<evidence type="ECO:0000313" key="9">
    <source>
        <dbReference type="Ensembl" id="ENSLLEP00000009581.1"/>
    </source>
</evidence>
<accession>A0A8C5M8V3</accession>
<evidence type="ECO:0000256" key="7">
    <source>
        <dbReference type="ARBA" id="ARBA00023180"/>
    </source>
</evidence>
<evidence type="ECO:0000256" key="6">
    <source>
        <dbReference type="ARBA" id="ARBA00023157"/>
    </source>
</evidence>
<feature type="domain" description="Ig-like" evidence="8">
    <location>
        <begin position="8"/>
        <end position="107"/>
    </location>
</feature>
<keyword evidence="5" id="KW-0472">Membrane</keyword>
<reference evidence="9" key="1">
    <citation type="submission" date="2025-08" db="UniProtKB">
        <authorList>
            <consortium name="Ensembl"/>
        </authorList>
    </citation>
    <scope>IDENTIFICATION</scope>
</reference>
<dbReference type="GeneTree" id="ENSGT00980000201783"/>
<dbReference type="OrthoDB" id="9631130at2759"/>
<keyword evidence="7" id="KW-0325">Glycoprotein</keyword>
<keyword evidence="4" id="KW-0391">Immunity</keyword>
<organism evidence="9 10">
    <name type="scientific">Leptobrachium leishanense</name>
    <name type="common">Leishan spiny toad</name>
    <dbReference type="NCBI Taxonomy" id="445787"/>
    <lineage>
        <taxon>Eukaryota</taxon>
        <taxon>Metazoa</taxon>
        <taxon>Chordata</taxon>
        <taxon>Craniata</taxon>
        <taxon>Vertebrata</taxon>
        <taxon>Euteleostomi</taxon>
        <taxon>Amphibia</taxon>
        <taxon>Batrachia</taxon>
        <taxon>Anura</taxon>
        <taxon>Pelobatoidea</taxon>
        <taxon>Megophryidae</taxon>
        <taxon>Leptobrachium</taxon>
    </lineage>
</organism>
<dbReference type="Ensembl" id="ENSLLET00000009945.1">
    <property type="protein sequence ID" value="ENSLLEP00000009581.1"/>
    <property type="gene ID" value="ENSLLEG00000006107.1"/>
</dbReference>
<dbReference type="InterPro" id="IPR052051">
    <property type="entry name" value="TCR_complex_component"/>
</dbReference>
<sequence length="119" mass="13258">MFSASSCSSTINQPPRAEVLEGTDVNLTCDHPTLSTSDYIHWYKILASQQPEFLVSGYSHIAENGPNKMIFAEDRKSNNLVMQNVRLEQSTLYICASMDTMLQANLNPVLKTMDAQAEV</sequence>
<protein>
    <recommendedName>
        <fullName evidence="8">Ig-like domain-containing protein</fullName>
    </recommendedName>
</protein>
<dbReference type="InterPro" id="IPR036179">
    <property type="entry name" value="Ig-like_dom_sf"/>
</dbReference>
<dbReference type="PANTHER" id="PTHR19433:SF111">
    <property type="entry name" value="T CELL RECEPTOR ALPHA VARIABLE 4"/>
    <property type="match status" value="1"/>
</dbReference>
<dbReference type="SUPFAM" id="SSF48726">
    <property type="entry name" value="Immunoglobulin"/>
    <property type="match status" value="1"/>
</dbReference>
<evidence type="ECO:0000313" key="10">
    <source>
        <dbReference type="Proteomes" id="UP000694569"/>
    </source>
</evidence>
<keyword evidence="10" id="KW-1185">Reference proteome</keyword>
<name>A0A8C5M8V3_9ANUR</name>
<reference evidence="9" key="2">
    <citation type="submission" date="2025-09" db="UniProtKB">
        <authorList>
            <consortium name="Ensembl"/>
        </authorList>
    </citation>
    <scope>IDENTIFICATION</scope>
</reference>
<evidence type="ECO:0000256" key="1">
    <source>
        <dbReference type="ARBA" id="ARBA00004236"/>
    </source>
</evidence>
<dbReference type="Pfam" id="PF07686">
    <property type="entry name" value="V-set"/>
    <property type="match status" value="1"/>
</dbReference>
<evidence type="ECO:0000256" key="4">
    <source>
        <dbReference type="ARBA" id="ARBA00022859"/>
    </source>
</evidence>
<dbReference type="Gene3D" id="2.60.40.10">
    <property type="entry name" value="Immunoglobulins"/>
    <property type="match status" value="1"/>
</dbReference>
<evidence type="ECO:0000259" key="8">
    <source>
        <dbReference type="PROSITE" id="PS50835"/>
    </source>
</evidence>
<keyword evidence="2" id="KW-1003">Cell membrane</keyword>
<dbReference type="InterPro" id="IPR007110">
    <property type="entry name" value="Ig-like_dom"/>
</dbReference>
<dbReference type="SMART" id="SM00409">
    <property type="entry name" value="IG"/>
    <property type="match status" value="1"/>
</dbReference>
<dbReference type="InterPro" id="IPR013106">
    <property type="entry name" value="Ig_V-set"/>
</dbReference>
<proteinExistence type="predicted"/>
<dbReference type="PANTHER" id="PTHR19433">
    <property type="entry name" value="T-CELL RECEPTOR ALPHA CHAIN V REGION-RELATED"/>
    <property type="match status" value="1"/>
</dbReference>
<evidence type="ECO:0000256" key="5">
    <source>
        <dbReference type="ARBA" id="ARBA00023136"/>
    </source>
</evidence>
<dbReference type="Proteomes" id="UP000694569">
    <property type="component" value="Unplaced"/>
</dbReference>
<keyword evidence="3" id="KW-0732">Signal</keyword>
<comment type="subcellular location">
    <subcellularLocation>
        <location evidence="1">Cell membrane</location>
    </subcellularLocation>
</comment>
<evidence type="ECO:0000256" key="3">
    <source>
        <dbReference type="ARBA" id="ARBA00022729"/>
    </source>
</evidence>
<dbReference type="AlphaFoldDB" id="A0A8C5M8V3"/>
<dbReference type="InterPro" id="IPR013783">
    <property type="entry name" value="Ig-like_fold"/>
</dbReference>